<accession>A0A655ESK7</accession>
<evidence type="ECO:0000313" key="8">
    <source>
        <dbReference type="Proteomes" id="UP000050164"/>
    </source>
</evidence>
<evidence type="ECO:0000313" key="1">
    <source>
        <dbReference type="EMBL" id="CFE67072.1"/>
    </source>
</evidence>
<evidence type="ECO:0000313" key="3">
    <source>
        <dbReference type="EMBL" id="CNW66759.1"/>
    </source>
</evidence>
<evidence type="ECO:0000313" key="2">
    <source>
        <dbReference type="EMBL" id="CKR94473.1"/>
    </source>
</evidence>
<organism evidence="4 6">
    <name type="scientific">Mycobacterium tuberculosis</name>
    <dbReference type="NCBI Taxonomy" id="1773"/>
    <lineage>
        <taxon>Bacteria</taxon>
        <taxon>Bacillati</taxon>
        <taxon>Actinomycetota</taxon>
        <taxon>Actinomycetes</taxon>
        <taxon>Mycobacteriales</taxon>
        <taxon>Mycobacteriaceae</taxon>
        <taxon>Mycobacterium</taxon>
        <taxon>Mycobacterium tuberculosis complex</taxon>
    </lineage>
</organism>
<dbReference type="EMBL" id="CSAD01001222">
    <property type="protein sequence ID" value="COW98086.1"/>
    <property type="molecule type" value="Genomic_DNA"/>
</dbReference>
<proteinExistence type="predicted"/>
<name>A0A655ESK7_MYCTX</name>
<dbReference type="Proteomes" id="UP000046947">
    <property type="component" value="Unassembled WGS sequence"/>
</dbReference>
<dbReference type="EMBL" id="CFOH01000719">
    <property type="protein sequence ID" value="CFE67072.1"/>
    <property type="molecule type" value="Genomic_DNA"/>
</dbReference>
<dbReference type="Proteomes" id="UP000045842">
    <property type="component" value="Unassembled WGS sequence"/>
</dbReference>
<dbReference type="Proteomes" id="UP000039217">
    <property type="component" value="Unassembled WGS sequence"/>
</dbReference>
<protein>
    <submittedName>
        <fullName evidence="4">Uncharacterized protein</fullName>
    </submittedName>
</protein>
<dbReference type="EMBL" id="CNFT01000573">
    <property type="protein sequence ID" value="CKR94473.1"/>
    <property type="molecule type" value="Genomic_DNA"/>
</dbReference>
<dbReference type="Proteomes" id="UP000050164">
    <property type="component" value="Unassembled WGS sequence"/>
</dbReference>
<evidence type="ECO:0000313" key="4">
    <source>
        <dbReference type="EMBL" id="COW98086.1"/>
    </source>
</evidence>
<evidence type="ECO:0000313" key="5">
    <source>
        <dbReference type="Proteomes" id="UP000039217"/>
    </source>
</evidence>
<gene>
    <name evidence="3" type="ORF">ERS007661_04180</name>
    <name evidence="4" type="ORF">ERS007679_04535</name>
    <name evidence="1" type="ORF">ERS007688_03380</name>
    <name evidence="2" type="ORF">ERS027659_02422</name>
</gene>
<evidence type="ECO:0000313" key="7">
    <source>
        <dbReference type="Proteomes" id="UP000046947"/>
    </source>
</evidence>
<dbReference type="AlphaFoldDB" id="A0A655ESK7"/>
<reference evidence="5 6" key="1">
    <citation type="submission" date="2015-03" db="EMBL/GenBank/DDBJ databases">
        <authorList>
            <consortium name="Pathogen Informatics"/>
        </authorList>
    </citation>
    <scope>NUCLEOTIDE SEQUENCE [LARGE SCALE GENOMIC DNA]</scope>
    <source>
        <strain evidence="2 8">Bir 185</strain>
        <strain evidence="3 5">D00501624</strain>
        <strain evidence="4 6">G09801536</strain>
        <strain evidence="1 7">H09601792</strain>
    </source>
</reference>
<dbReference type="EMBL" id="CQQC01002273">
    <property type="protein sequence ID" value="CNW66759.1"/>
    <property type="molecule type" value="Genomic_DNA"/>
</dbReference>
<sequence>MTLMSWSRSANPIAASISSGMGGTMVLSCSGRLSVMVATGPAVVYSSVWKSGVGIAAAKSLRP</sequence>
<evidence type="ECO:0000313" key="6">
    <source>
        <dbReference type="Proteomes" id="UP000045842"/>
    </source>
</evidence>